<dbReference type="PROSITE" id="PS00211">
    <property type="entry name" value="ABC_TRANSPORTER_1"/>
    <property type="match status" value="1"/>
</dbReference>
<name>A0A368DLX6_9PROT</name>
<keyword evidence="3 5" id="KW-0067">ATP-binding</keyword>
<dbReference type="Pfam" id="PF00005">
    <property type="entry name" value="ABC_tran"/>
    <property type="match status" value="1"/>
</dbReference>
<protein>
    <submittedName>
        <fullName evidence="5">ABC transporter ATP-binding protein</fullName>
    </submittedName>
</protein>
<dbReference type="InterPro" id="IPR032823">
    <property type="entry name" value="BCA_ABC_TP_C"/>
</dbReference>
<dbReference type="GO" id="GO:0005524">
    <property type="term" value="F:ATP binding"/>
    <property type="evidence" value="ECO:0007669"/>
    <property type="project" value="UniProtKB-KW"/>
</dbReference>
<evidence type="ECO:0000256" key="1">
    <source>
        <dbReference type="ARBA" id="ARBA00022448"/>
    </source>
</evidence>
<dbReference type="InterPro" id="IPR003593">
    <property type="entry name" value="AAA+_ATPase"/>
</dbReference>
<sequence>MISIKNVTKRFGGIVAVNDSSFSVAESSICSLIGPNGAGKSTLFNCISRVYPIDEGEIHLGNIRIDKMPAHKIATLGVGRSFQLTRVLDELSVTENLSLHTSAGFNFHLLKAAVTKEDNERAEQIMEFLNITHIRDLPMKELSYGQKKLLDLGSVLMGNPSVILLDEPAAGVNPRLLETILERILVLKDQGKTILLVEHNMELVMGISDKVVVMAAGSIIANGSPEEVQNNKQVLEVYLTG</sequence>
<dbReference type="CDD" id="cd03219">
    <property type="entry name" value="ABC_Mj1267_LivG_branched"/>
    <property type="match status" value="1"/>
</dbReference>
<keyword evidence="1" id="KW-0813">Transport</keyword>
<dbReference type="GO" id="GO:0005886">
    <property type="term" value="C:plasma membrane"/>
    <property type="evidence" value="ECO:0007669"/>
    <property type="project" value="TreeGrafter"/>
</dbReference>
<evidence type="ECO:0000313" key="5">
    <source>
        <dbReference type="EMBL" id="RCL72221.1"/>
    </source>
</evidence>
<evidence type="ECO:0000256" key="3">
    <source>
        <dbReference type="ARBA" id="ARBA00022840"/>
    </source>
</evidence>
<dbReference type="Gene3D" id="3.40.50.300">
    <property type="entry name" value="P-loop containing nucleotide triphosphate hydrolases"/>
    <property type="match status" value="1"/>
</dbReference>
<dbReference type="PANTHER" id="PTHR45772:SF9">
    <property type="entry name" value="CONSERVED COMPONENT OF ABC TRANSPORTER FOR NATURAL AMINO ACIDS"/>
    <property type="match status" value="1"/>
</dbReference>
<evidence type="ECO:0000313" key="6">
    <source>
        <dbReference type="Proteomes" id="UP000253570"/>
    </source>
</evidence>
<evidence type="ECO:0000259" key="4">
    <source>
        <dbReference type="PROSITE" id="PS50893"/>
    </source>
</evidence>
<proteinExistence type="predicted"/>
<dbReference type="AlphaFoldDB" id="A0A368DLX6"/>
<reference evidence="5 6" key="1">
    <citation type="journal article" date="2018" name="Microbiome">
        <title>Fine metagenomic profile of the Mediterranean stratified and mixed water columns revealed by assembly and recruitment.</title>
        <authorList>
            <person name="Haro-Moreno J.M."/>
            <person name="Lopez-Perez M."/>
            <person name="De La Torre J.R."/>
            <person name="Picazo A."/>
            <person name="Camacho A."/>
            <person name="Rodriguez-Valera F."/>
        </authorList>
    </citation>
    <scope>NUCLEOTIDE SEQUENCE [LARGE SCALE GENOMIC DNA]</scope>
    <source>
        <strain evidence="5">MED-G57</strain>
    </source>
</reference>
<dbReference type="GO" id="GO:0016887">
    <property type="term" value="F:ATP hydrolysis activity"/>
    <property type="evidence" value="ECO:0007669"/>
    <property type="project" value="InterPro"/>
</dbReference>
<dbReference type="InterPro" id="IPR003439">
    <property type="entry name" value="ABC_transporter-like_ATP-bd"/>
</dbReference>
<dbReference type="EMBL" id="QOQD01000016">
    <property type="protein sequence ID" value="RCL72221.1"/>
    <property type="molecule type" value="Genomic_DNA"/>
</dbReference>
<comment type="caution">
    <text evidence="5">The sequence shown here is derived from an EMBL/GenBank/DDBJ whole genome shotgun (WGS) entry which is preliminary data.</text>
</comment>
<gene>
    <name evidence="5" type="ORF">DBW71_05760</name>
</gene>
<dbReference type="SMART" id="SM00382">
    <property type="entry name" value="AAA"/>
    <property type="match status" value="1"/>
</dbReference>
<dbReference type="SUPFAM" id="SSF52540">
    <property type="entry name" value="P-loop containing nucleoside triphosphate hydrolases"/>
    <property type="match status" value="1"/>
</dbReference>
<keyword evidence="2" id="KW-0547">Nucleotide-binding</keyword>
<dbReference type="InterPro" id="IPR017871">
    <property type="entry name" value="ABC_transporter-like_CS"/>
</dbReference>
<accession>A0A368DLX6</accession>
<dbReference type="InterPro" id="IPR051120">
    <property type="entry name" value="ABC_AA/LPS_Transport"/>
</dbReference>
<feature type="domain" description="ABC transporter" evidence="4">
    <location>
        <begin position="2"/>
        <end position="241"/>
    </location>
</feature>
<dbReference type="Pfam" id="PF12399">
    <property type="entry name" value="BCA_ABC_TP_C"/>
    <property type="match status" value="1"/>
</dbReference>
<dbReference type="PROSITE" id="PS50893">
    <property type="entry name" value="ABC_TRANSPORTER_2"/>
    <property type="match status" value="1"/>
</dbReference>
<dbReference type="PANTHER" id="PTHR45772">
    <property type="entry name" value="CONSERVED COMPONENT OF ABC TRANSPORTER FOR NATURAL AMINO ACIDS-RELATED"/>
    <property type="match status" value="1"/>
</dbReference>
<organism evidence="5 6">
    <name type="scientific">PS1 clade bacterium</name>
    <dbReference type="NCBI Taxonomy" id="2175152"/>
    <lineage>
        <taxon>Bacteria</taxon>
        <taxon>Pseudomonadati</taxon>
        <taxon>Pseudomonadota</taxon>
        <taxon>Alphaproteobacteria</taxon>
        <taxon>PS1 clade</taxon>
    </lineage>
</organism>
<dbReference type="Proteomes" id="UP000253570">
    <property type="component" value="Unassembled WGS sequence"/>
</dbReference>
<dbReference type="InterPro" id="IPR027417">
    <property type="entry name" value="P-loop_NTPase"/>
</dbReference>
<evidence type="ECO:0000256" key="2">
    <source>
        <dbReference type="ARBA" id="ARBA00022741"/>
    </source>
</evidence>